<reference evidence="2" key="3">
    <citation type="submission" date="2023-05" db="EMBL/GenBank/DDBJ databases">
        <authorList>
            <person name="Smith C.H."/>
        </authorList>
    </citation>
    <scope>NUCLEOTIDE SEQUENCE</scope>
    <source>
        <strain evidence="2">CHS0354</strain>
        <tissue evidence="2">Mantle</tissue>
    </source>
</reference>
<reference evidence="2" key="1">
    <citation type="journal article" date="2021" name="Genome Biol. Evol.">
        <title>A High-Quality Reference Genome for a Parasitic Bivalve with Doubly Uniparental Inheritance (Bivalvia: Unionida).</title>
        <authorList>
            <person name="Smith C.H."/>
        </authorList>
    </citation>
    <scope>NUCLEOTIDE SEQUENCE</scope>
    <source>
        <strain evidence="2">CHS0354</strain>
    </source>
</reference>
<reference evidence="2" key="2">
    <citation type="journal article" date="2021" name="Genome Biol. Evol.">
        <title>Developing a high-quality reference genome for a parasitic bivalve with doubly uniparental inheritance (Bivalvia: Unionida).</title>
        <authorList>
            <person name="Smith C.H."/>
        </authorList>
    </citation>
    <scope>NUCLEOTIDE SEQUENCE</scope>
    <source>
        <strain evidence="2">CHS0354</strain>
        <tissue evidence="2">Mantle</tissue>
    </source>
</reference>
<dbReference type="AlphaFoldDB" id="A0AAE0SVI3"/>
<evidence type="ECO:0000256" key="1">
    <source>
        <dbReference type="SAM" id="MobiDB-lite"/>
    </source>
</evidence>
<sequence length="283" mass="32907">MASKKPESDLGKPDDKSGASEGDSCDSPKAMKDDKLETSLKTILPDDFRQIRTKQDLCKWIQQSQNYNDFIETFNYSAQGGDTIRKEKYHPTIYGLVVNDNILAGKHWRFAKVGFTQIDTTRGSNNRMEIVMKQIQQKGYLSPSVAFKLTISATDTTSFFETEERTRINFGFLVDKDLVKKLKLPCKTEWVLNSSVYFKKYKDVEAGLKVTKSTSIFKDCNLQFVKNMINLHKKSGTRENFEDWLKKENNFPRWLGLRQKNKIYEVFIQHQLPEELENFLKNH</sequence>
<name>A0AAE0SVI3_9BIVA</name>
<feature type="compositionally biased region" description="Basic and acidic residues" evidence="1">
    <location>
        <begin position="1"/>
        <end position="18"/>
    </location>
</feature>
<evidence type="ECO:0000313" key="3">
    <source>
        <dbReference type="Proteomes" id="UP001195483"/>
    </source>
</evidence>
<accession>A0AAE0SVI3</accession>
<dbReference type="Proteomes" id="UP001195483">
    <property type="component" value="Unassembled WGS sequence"/>
</dbReference>
<feature type="region of interest" description="Disordered" evidence="1">
    <location>
        <begin position="1"/>
        <end position="33"/>
    </location>
</feature>
<gene>
    <name evidence="2" type="ORF">CHS0354_023018</name>
</gene>
<comment type="caution">
    <text evidence="2">The sequence shown here is derived from an EMBL/GenBank/DDBJ whole genome shotgun (WGS) entry which is preliminary data.</text>
</comment>
<protein>
    <submittedName>
        <fullName evidence="2">Uncharacterized protein</fullName>
    </submittedName>
</protein>
<keyword evidence="3" id="KW-1185">Reference proteome</keyword>
<organism evidence="2 3">
    <name type="scientific">Potamilus streckersoni</name>
    <dbReference type="NCBI Taxonomy" id="2493646"/>
    <lineage>
        <taxon>Eukaryota</taxon>
        <taxon>Metazoa</taxon>
        <taxon>Spiralia</taxon>
        <taxon>Lophotrochozoa</taxon>
        <taxon>Mollusca</taxon>
        <taxon>Bivalvia</taxon>
        <taxon>Autobranchia</taxon>
        <taxon>Heteroconchia</taxon>
        <taxon>Palaeoheterodonta</taxon>
        <taxon>Unionida</taxon>
        <taxon>Unionoidea</taxon>
        <taxon>Unionidae</taxon>
        <taxon>Ambleminae</taxon>
        <taxon>Lampsilini</taxon>
        <taxon>Potamilus</taxon>
    </lineage>
</organism>
<dbReference type="EMBL" id="JAEAOA010001394">
    <property type="protein sequence ID" value="KAK3598465.1"/>
    <property type="molecule type" value="Genomic_DNA"/>
</dbReference>
<evidence type="ECO:0000313" key="2">
    <source>
        <dbReference type="EMBL" id="KAK3598465.1"/>
    </source>
</evidence>
<proteinExistence type="predicted"/>